<dbReference type="EMBL" id="FNIB01000015">
    <property type="protein sequence ID" value="SDO33134.1"/>
    <property type="molecule type" value="Genomic_DNA"/>
</dbReference>
<dbReference type="SUPFAM" id="SSF52540">
    <property type="entry name" value="P-loop containing nucleoside triphosphate hydrolases"/>
    <property type="match status" value="1"/>
</dbReference>
<sequence>MPAIDSTRRNAANSKLTSKPRELAKTKQTKADKEKKPQIRRPGPRGWLGRGRGEATVIQPADEWRGTTVQVCGMHPFSVGTGTPMVGVPIGLQLFTGATVCADPISWFQDAGLISNPSVFVLGLPGLGKSTLIRRMATGGAGFGNLPLVLGDLKPDYVDMIRALGGQVITLGRGRGHLNILDPGEATAAAERLRLAGKEKERQMVLADAHGRRQTMVSALLTILRKDPPSAREEAIIDRALTVLDDRSGGVPVLGDLLRVIQEAPQEVRAVALDRGDLERYKKITEELEASLISLTSGGRLGETFAHPTDVPMMRDRPVVYDVSSIDDSDTDMQAAILLACWSAGFGTVNIANALADAGLEPRRHYLVVLDELWRALRAGAGMVDRVDALTRLNRQRGVGLAMISHTMSDLLSLPSESDRMKARGFVERSGMVIAGGLPGAEMPMLTSAVPLSRAEQELLTSWQDPGTWDTGLGRESDPPGRGKFLIKVGGHPGIPVKVELIESERAINDTNKLWHPASSFPEPDESSPISGRGSTDDARHDVDGEAGRTADEEDSAA</sequence>
<name>A0A5E9GZ92_9MICO</name>
<reference evidence="2 3" key="1">
    <citation type="submission" date="2016-10" db="EMBL/GenBank/DDBJ databases">
        <authorList>
            <person name="Varghese N."/>
            <person name="Submissions S."/>
        </authorList>
    </citation>
    <scope>NUCLEOTIDE SEQUENCE [LARGE SCALE GENOMIC DNA]</scope>
    <source>
        <strain evidence="2 3">CGMCC 1.11215</strain>
    </source>
</reference>
<evidence type="ECO:0000313" key="2">
    <source>
        <dbReference type="EMBL" id="SDO33134.1"/>
    </source>
</evidence>
<feature type="region of interest" description="Disordered" evidence="1">
    <location>
        <begin position="1"/>
        <end position="52"/>
    </location>
</feature>
<proteinExistence type="predicted"/>
<evidence type="ECO:0000313" key="3">
    <source>
        <dbReference type="Proteomes" id="UP000199639"/>
    </source>
</evidence>
<feature type="compositionally biased region" description="Basic and acidic residues" evidence="1">
    <location>
        <begin position="535"/>
        <end position="551"/>
    </location>
</feature>
<dbReference type="Gene3D" id="3.40.50.300">
    <property type="entry name" value="P-loop containing nucleotide triphosphate hydrolases"/>
    <property type="match status" value="2"/>
</dbReference>
<dbReference type="PANTHER" id="PTHR30121:SF6">
    <property type="entry name" value="SLR6007 PROTEIN"/>
    <property type="match status" value="1"/>
</dbReference>
<dbReference type="InterPro" id="IPR051162">
    <property type="entry name" value="T4SS_component"/>
</dbReference>
<feature type="compositionally biased region" description="Basic and acidic residues" evidence="1">
    <location>
        <begin position="19"/>
        <end position="37"/>
    </location>
</feature>
<dbReference type="AlphaFoldDB" id="A0A5E9GZ92"/>
<gene>
    <name evidence="2" type="ORF">SAMN05216368_11543</name>
</gene>
<dbReference type="InterPro" id="IPR027417">
    <property type="entry name" value="P-loop_NTPase"/>
</dbReference>
<dbReference type="STRING" id="1424659.SAMN05216368_11543"/>
<accession>A0A5E9GZ92</accession>
<dbReference type="Proteomes" id="UP000199639">
    <property type="component" value="Unassembled WGS sequence"/>
</dbReference>
<feature type="region of interest" description="Disordered" evidence="1">
    <location>
        <begin position="463"/>
        <end position="482"/>
    </location>
</feature>
<feature type="region of interest" description="Disordered" evidence="1">
    <location>
        <begin position="513"/>
        <end position="558"/>
    </location>
</feature>
<evidence type="ECO:0008006" key="4">
    <source>
        <dbReference type="Google" id="ProtNLM"/>
    </source>
</evidence>
<dbReference type="PANTHER" id="PTHR30121">
    <property type="entry name" value="UNCHARACTERIZED PROTEIN YJGR-RELATED"/>
    <property type="match status" value="1"/>
</dbReference>
<dbReference type="RefSeq" id="WP_241983174.1">
    <property type="nucleotide sequence ID" value="NZ_FNIB01000015.1"/>
</dbReference>
<organism evidence="2 3">
    <name type="scientific">Cryobacterium flavum</name>
    <dbReference type="NCBI Taxonomy" id="1424659"/>
    <lineage>
        <taxon>Bacteria</taxon>
        <taxon>Bacillati</taxon>
        <taxon>Actinomycetota</taxon>
        <taxon>Actinomycetes</taxon>
        <taxon>Micrococcales</taxon>
        <taxon>Microbacteriaceae</taxon>
        <taxon>Cryobacterium</taxon>
    </lineage>
</organism>
<evidence type="ECO:0000256" key="1">
    <source>
        <dbReference type="SAM" id="MobiDB-lite"/>
    </source>
</evidence>
<protein>
    <recommendedName>
        <fullName evidence="4">ATP/GTP-binding protein</fullName>
    </recommendedName>
</protein>